<accession>A0ABP3ZAQ8</accession>
<sequence>MSTPSTATTPTMLYTRTNPNRPDRIEILDLTPDWDDLIVWAVHFNGDTAPADFYQDLPEVDQLVEEGELWAGELERATTPAGLRAYLAGMYNSLTETSHEFYGGGWVLINGDPPGRIVFLTESGPMREGGTSVFRVLYTDDGRILGGGFASGDELDKWEKDLTEDGWAVEIIRAEDAR</sequence>
<comment type="caution">
    <text evidence="1">The sequence shown here is derived from an EMBL/GenBank/DDBJ whole genome shotgun (WGS) entry which is preliminary data.</text>
</comment>
<proteinExistence type="predicted"/>
<reference evidence="2" key="1">
    <citation type="journal article" date="2019" name="Int. J. Syst. Evol. Microbiol.">
        <title>The Global Catalogue of Microorganisms (GCM) 10K type strain sequencing project: providing services to taxonomists for standard genome sequencing and annotation.</title>
        <authorList>
            <consortium name="The Broad Institute Genomics Platform"/>
            <consortium name="The Broad Institute Genome Sequencing Center for Infectious Disease"/>
            <person name="Wu L."/>
            <person name="Ma J."/>
        </authorList>
    </citation>
    <scope>NUCLEOTIDE SEQUENCE [LARGE SCALE GENOMIC DNA]</scope>
    <source>
        <strain evidence="2">JCM 11136</strain>
    </source>
</reference>
<keyword evidence="2" id="KW-1185">Reference proteome</keyword>
<organism evidence="1 2">
    <name type="scientific">Nonomuraea longicatena</name>
    <dbReference type="NCBI Taxonomy" id="83682"/>
    <lineage>
        <taxon>Bacteria</taxon>
        <taxon>Bacillati</taxon>
        <taxon>Actinomycetota</taxon>
        <taxon>Actinomycetes</taxon>
        <taxon>Streptosporangiales</taxon>
        <taxon>Streptosporangiaceae</taxon>
        <taxon>Nonomuraea</taxon>
    </lineage>
</organism>
<gene>
    <name evidence="1" type="ORF">GCM10009560_15570</name>
</gene>
<dbReference type="Proteomes" id="UP001501578">
    <property type="component" value="Unassembled WGS sequence"/>
</dbReference>
<evidence type="ECO:0000313" key="1">
    <source>
        <dbReference type="EMBL" id="GAA0918525.1"/>
    </source>
</evidence>
<evidence type="ECO:0000313" key="2">
    <source>
        <dbReference type="Proteomes" id="UP001501578"/>
    </source>
</evidence>
<dbReference type="RefSeq" id="WP_343949031.1">
    <property type="nucleotide sequence ID" value="NZ_BAAAHQ010000007.1"/>
</dbReference>
<protein>
    <submittedName>
        <fullName evidence="1">Uncharacterized protein</fullName>
    </submittedName>
</protein>
<dbReference type="EMBL" id="BAAAHQ010000007">
    <property type="protein sequence ID" value="GAA0918525.1"/>
    <property type="molecule type" value="Genomic_DNA"/>
</dbReference>
<name>A0ABP3ZAQ8_9ACTN</name>